<keyword evidence="2" id="KW-1185">Reference proteome</keyword>
<dbReference type="AlphaFoldDB" id="A0A0L6ULH3"/>
<protein>
    <submittedName>
        <fullName evidence="1">Uncharacterized protein</fullName>
    </submittedName>
</protein>
<sequence length="145" mass="16934">MKVQSEFYLNQGFLDEIDRVAQRIHVDELGPCDIDHWMGMSTPGHFMAEVYNRSVFYYGKSWSQSFFPLTTLTNNNPAIFIGLTESRKFVVLNMKNENLFPGAQLEKKWGHIATPMQWKNMSLKCFELTQRLILETSFDKCAFYS</sequence>
<dbReference type="OrthoDB" id="2507501at2759"/>
<dbReference type="VEuPathDB" id="FungiDB:VP01_505g1"/>
<organism evidence="1 2">
    <name type="scientific">Puccinia sorghi</name>
    <dbReference type="NCBI Taxonomy" id="27349"/>
    <lineage>
        <taxon>Eukaryota</taxon>
        <taxon>Fungi</taxon>
        <taxon>Dikarya</taxon>
        <taxon>Basidiomycota</taxon>
        <taxon>Pucciniomycotina</taxon>
        <taxon>Pucciniomycetes</taxon>
        <taxon>Pucciniales</taxon>
        <taxon>Pucciniaceae</taxon>
        <taxon>Puccinia</taxon>
    </lineage>
</organism>
<evidence type="ECO:0000313" key="2">
    <source>
        <dbReference type="Proteomes" id="UP000037035"/>
    </source>
</evidence>
<name>A0A0L6ULH3_9BASI</name>
<accession>A0A0L6ULH3</accession>
<comment type="caution">
    <text evidence="1">The sequence shown here is derived from an EMBL/GenBank/DDBJ whole genome shotgun (WGS) entry which is preliminary data.</text>
</comment>
<gene>
    <name evidence="1" type="ORF">VP01_505g1</name>
</gene>
<dbReference type="EMBL" id="LAVV01010231">
    <property type="protein sequence ID" value="KNZ49373.1"/>
    <property type="molecule type" value="Genomic_DNA"/>
</dbReference>
<evidence type="ECO:0000313" key="1">
    <source>
        <dbReference type="EMBL" id="KNZ49373.1"/>
    </source>
</evidence>
<dbReference type="Proteomes" id="UP000037035">
    <property type="component" value="Unassembled WGS sequence"/>
</dbReference>
<reference evidence="1 2" key="1">
    <citation type="submission" date="2015-08" db="EMBL/GenBank/DDBJ databases">
        <title>Next Generation Sequencing and Analysis of the Genome of Puccinia sorghi L Schw, the Causal Agent of Maize Common Rust.</title>
        <authorList>
            <person name="Rochi L."/>
            <person name="Burguener G."/>
            <person name="Darino M."/>
            <person name="Turjanski A."/>
            <person name="Kreff E."/>
            <person name="Dieguez M.J."/>
            <person name="Sacco F."/>
        </authorList>
    </citation>
    <scope>NUCLEOTIDE SEQUENCE [LARGE SCALE GENOMIC DNA]</scope>
    <source>
        <strain evidence="1 2">RO10H11247</strain>
    </source>
</reference>
<proteinExistence type="predicted"/>